<gene>
    <name evidence="1" type="ORF">F4820DRAFT_411677</name>
</gene>
<evidence type="ECO:0000313" key="1">
    <source>
        <dbReference type="EMBL" id="KAI4867908.1"/>
    </source>
</evidence>
<reference evidence="1 2" key="1">
    <citation type="journal article" date="2022" name="New Phytol.">
        <title>Ecological generalism drives hyperdiversity of secondary metabolite gene clusters in xylarialean endophytes.</title>
        <authorList>
            <person name="Franco M.E.E."/>
            <person name="Wisecaver J.H."/>
            <person name="Arnold A.E."/>
            <person name="Ju Y.M."/>
            <person name="Slot J.C."/>
            <person name="Ahrendt S."/>
            <person name="Moore L.P."/>
            <person name="Eastman K.E."/>
            <person name="Scott K."/>
            <person name="Konkel Z."/>
            <person name="Mondo S.J."/>
            <person name="Kuo A."/>
            <person name="Hayes R.D."/>
            <person name="Haridas S."/>
            <person name="Andreopoulos B."/>
            <person name="Riley R."/>
            <person name="LaButti K."/>
            <person name="Pangilinan J."/>
            <person name="Lipzen A."/>
            <person name="Amirebrahimi M."/>
            <person name="Yan J."/>
            <person name="Adam C."/>
            <person name="Keymanesh K."/>
            <person name="Ng V."/>
            <person name="Louie K."/>
            <person name="Northen T."/>
            <person name="Drula E."/>
            <person name="Henrissat B."/>
            <person name="Hsieh H.M."/>
            <person name="Youens-Clark K."/>
            <person name="Lutzoni F."/>
            <person name="Miadlikowska J."/>
            <person name="Eastwood D.C."/>
            <person name="Hamelin R.C."/>
            <person name="Grigoriev I.V."/>
            <person name="U'Ren J.M."/>
        </authorList>
    </citation>
    <scope>NUCLEOTIDE SEQUENCE [LARGE SCALE GENOMIC DNA]</scope>
    <source>
        <strain evidence="1 2">CBS 119005</strain>
    </source>
</reference>
<comment type="caution">
    <text evidence="1">The sequence shown here is derived from an EMBL/GenBank/DDBJ whole genome shotgun (WGS) entry which is preliminary data.</text>
</comment>
<dbReference type="Proteomes" id="UP001497700">
    <property type="component" value="Unassembled WGS sequence"/>
</dbReference>
<keyword evidence="2" id="KW-1185">Reference proteome</keyword>
<name>A0ACB9Z8H2_9PEZI</name>
<accession>A0ACB9Z8H2</accession>
<sequence>MSNYALLSYNLLILLNLMKTLTSVINISDYRIKVGAARTGLSNRVLGATLCYGLNLVSSRSSCIVAIRGALLCFSVFRLHLGLLIIISVNG</sequence>
<proteinExistence type="predicted"/>
<protein>
    <submittedName>
        <fullName evidence="1">Uncharacterized protein</fullName>
    </submittedName>
</protein>
<evidence type="ECO:0000313" key="2">
    <source>
        <dbReference type="Proteomes" id="UP001497700"/>
    </source>
</evidence>
<dbReference type="EMBL" id="MU393442">
    <property type="protein sequence ID" value="KAI4867908.1"/>
    <property type="molecule type" value="Genomic_DNA"/>
</dbReference>
<organism evidence="1 2">
    <name type="scientific">Hypoxylon rubiginosum</name>
    <dbReference type="NCBI Taxonomy" id="110542"/>
    <lineage>
        <taxon>Eukaryota</taxon>
        <taxon>Fungi</taxon>
        <taxon>Dikarya</taxon>
        <taxon>Ascomycota</taxon>
        <taxon>Pezizomycotina</taxon>
        <taxon>Sordariomycetes</taxon>
        <taxon>Xylariomycetidae</taxon>
        <taxon>Xylariales</taxon>
        <taxon>Hypoxylaceae</taxon>
        <taxon>Hypoxylon</taxon>
    </lineage>
</organism>